<accession>Q32RR3</accession>
<protein>
    <submittedName>
        <fullName evidence="1">Uncharacterized protein orf125a</fullName>
    </submittedName>
</protein>
<dbReference type="RefSeq" id="YP_636463.1">
    <property type="nucleotide sequence ID" value="NC_008116.1"/>
</dbReference>
<keyword evidence="1" id="KW-0150">Chloroplast</keyword>
<dbReference type="AlphaFoldDB" id="Q32RR3"/>
<reference evidence="1" key="2">
    <citation type="journal article" date="2005" name="BMC Biol.">
        <title>The complete chloroplast DNA sequences of the charophycean green algae Staurastrum and Zygnema reveal that the chloroplast genome underwent extensive changes during the evolution of the Zygnematales.</title>
        <authorList>
            <person name="Turmel M."/>
            <person name="Otis C."/>
            <person name="Lemieux C."/>
        </authorList>
    </citation>
    <scope>NUCLEOTIDE SEQUENCE</scope>
</reference>
<keyword evidence="1" id="KW-0934">Plastid</keyword>
<dbReference type="GeneID" id="4108582"/>
<organism evidence="1">
    <name type="scientific">Staurastrum punctulatum</name>
    <name type="common">Green alga</name>
    <name type="synonym">Cosmoastrum punctulatum</name>
    <dbReference type="NCBI Taxonomy" id="102822"/>
    <lineage>
        <taxon>Eukaryota</taxon>
        <taxon>Viridiplantae</taxon>
        <taxon>Streptophyta</taxon>
        <taxon>Zygnematophyceae</taxon>
        <taxon>Zygnematophycidae</taxon>
        <taxon>Desmidiales</taxon>
        <taxon>Desmidiaceae</taxon>
        <taxon>Staurastrum</taxon>
    </lineage>
</organism>
<name>Q32RR3_STAPU</name>
<evidence type="ECO:0000313" key="1">
    <source>
        <dbReference type="EMBL" id="AAX45776.1"/>
    </source>
</evidence>
<sequence>MGVRRGRVTTVHLVISQGNLTDLTRWTNVKIFYNVRISSNRMLFKRVLACHGFHFDFYLWPQNCLIFLHIFDSHTYNTSDSLSASRPWRMNSSRPKVQYDRCSSAASSCRKRSVSVILQKLVKKI</sequence>
<geneLocation type="chloroplast" evidence="1"/>
<gene>
    <name evidence="1" type="primary">orf125a</name>
</gene>
<proteinExistence type="predicted"/>
<dbReference type="EMBL" id="AY958085">
    <property type="protein sequence ID" value="AAX45776.1"/>
    <property type="molecule type" value="Genomic_DNA"/>
</dbReference>
<reference evidence="1" key="1">
    <citation type="journal article" date="2002" name="J. Phycol.">
        <title>Phylogenetic relationships among streptophytes as inferred from chloroplast small and large subunit rRNA gene sequences.</title>
        <authorList>
            <person name="Turmel M."/>
            <person name="Ehara M."/>
            <person name="Otis C."/>
            <person name="Lemieux C."/>
        </authorList>
    </citation>
    <scope>NUCLEOTIDE SEQUENCE</scope>
</reference>